<keyword evidence="1" id="KW-0732">Signal</keyword>
<dbReference type="PROSITE" id="PS51257">
    <property type="entry name" value="PROKAR_LIPOPROTEIN"/>
    <property type="match status" value="1"/>
</dbReference>
<dbReference type="InterPro" id="IPR050553">
    <property type="entry name" value="Thioredoxin_ResA/DsbE_sf"/>
</dbReference>
<feature type="chain" id="PRO_5039568125" evidence="1">
    <location>
        <begin position="21"/>
        <end position="971"/>
    </location>
</feature>
<dbReference type="SUPFAM" id="SSF49478">
    <property type="entry name" value="Cna protein B-type domain"/>
    <property type="match status" value="1"/>
</dbReference>
<dbReference type="PANTHER" id="PTHR42852:SF17">
    <property type="entry name" value="THIOREDOXIN-LIKE PROTEIN HI_1115"/>
    <property type="match status" value="1"/>
</dbReference>
<name>A0A9D1E6E0_9FIRM</name>
<evidence type="ECO:0000313" key="3">
    <source>
        <dbReference type="EMBL" id="HIR67285.1"/>
    </source>
</evidence>
<accession>A0A9D1E6E0</accession>
<sequence>MKKLLSVFMGVLLAVSLVFAAACGDNGADTPTGPIDYTVTVQDTAENPVSRAAVSLVQNGTTVRSLVTGDNGQVVFEDVNPAEYNVELDSDSLPAGFRPTQSEYVTDLTGTPIVITLSSSIIMEDAPAGTVYEEGDVIYNFTYEALSRDEEGNIVREEKTLADAFNEGKEMVMINFFYTTCQPCINEVGPMGQAYSDFDDVVEIISIDDYYLPGDTEEGVVNFKEQYEMTWDVASDRNTASYSIPFNVQAYPTNFIIDRYGVICMIETGSITDANTFRNWFERYTGDDYDNSQIGNDWELTPPTVENPDIEDIAAAISSDSLEGKDITFEWDYTSEYNWPWLVSEDGNSIYSSNSGYAGSWSLVSVRFNLAEGEVLAFDYNTSTETSDILYAIVDNMIMGSFSGIQETDWETCYAFVGDGTEHTLSFTYQKDTGSDVGDDTAYISNLRVTDVNELNENNIGLNMLRQAATNLNDTDPDNAYYEDYITPVYNEEDGYYHVGTADGPYLLAEMINDTLWGSGLYTQAITARNSYAGGYIDENSPQYVLVGEYLGTVDDEPVYENFDTIEDYAWYARYSRVTTMANSLSSGGVALTPVTQELKDLLVEIVAALGNSNANDNEQEWLEICRYYRQYGNAAEEITDPIAGLLIDTAIEVGMGTYENIETFPKAPRGIVFSFTPTTSSAYVFTSSNIAADNVSEGGVGTVAWLFDENYGDSSNPRYIAEADSNGTGGNFSLVYQLTAGETYYIACALTDNNITGSFDLNIAFYDEDFIIRPAASDAYSYDETTGEIFLNTYVKAELRSDGNYYAVGDDGTDYGLLYLDVANGTTFSTMPLTNWLQNQKLEVTIDGVDTVIEGYGFDFTENGYYKKYYDYLEARWNEALAAYIAEGGTREGFIQQNGGEFVNRYDLLTDEQKQDFTAEMTELLANPNSYGFVVANDRIVEILQILMELEDRLTDNAWMQLCYYIETFD</sequence>
<dbReference type="EMBL" id="DVHK01000093">
    <property type="protein sequence ID" value="HIR67285.1"/>
    <property type="molecule type" value="Genomic_DNA"/>
</dbReference>
<proteinExistence type="predicted"/>
<feature type="signal peptide" evidence="1">
    <location>
        <begin position="1"/>
        <end position="20"/>
    </location>
</feature>
<dbReference type="Pfam" id="PF00578">
    <property type="entry name" value="AhpC-TSA"/>
    <property type="match status" value="1"/>
</dbReference>
<dbReference type="CDD" id="cd02966">
    <property type="entry name" value="TlpA_like_family"/>
    <property type="match status" value="1"/>
</dbReference>
<reference evidence="3" key="1">
    <citation type="submission" date="2020-10" db="EMBL/GenBank/DDBJ databases">
        <authorList>
            <person name="Gilroy R."/>
        </authorList>
    </citation>
    <scope>NUCLEOTIDE SEQUENCE</scope>
    <source>
        <strain evidence="3">ChiW16-3235</strain>
    </source>
</reference>
<evidence type="ECO:0000259" key="2">
    <source>
        <dbReference type="PROSITE" id="PS51352"/>
    </source>
</evidence>
<dbReference type="Gene3D" id="3.40.30.10">
    <property type="entry name" value="Glutaredoxin"/>
    <property type="match status" value="1"/>
</dbReference>
<dbReference type="PROSITE" id="PS51352">
    <property type="entry name" value="THIOREDOXIN_2"/>
    <property type="match status" value="1"/>
</dbReference>
<dbReference type="AlphaFoldDB" id="A0A9D1E6E0"/>
<dbReference type="Gene3D" id="2.60.40.10">
    <property type="entry name" value="Immunoglobulins"/>
    <property type="match status" value="1"/>
</dbReference>
<comment type="caution">
    <text evidence="3">The sequence shown here is derived from an EMBL/GenBank/DDBJ whole genome shotgun (WGS) entry which is preliminary data.</text>
</comment>
<evidence type="ECO:0000256" key="1">
    <source>
        <dbReference type="SAM" id="SignalP"/>
    </source>
</evidence>
<dbReference type="GO" id="GO:0016491">
    <property type="term" value="F:oxidoreductase activity"/>
    <property type="evidence" value="ECO:0007669"/>
    <property type="project" value="InterPro"/>
</dbReference>
<organism evidence="3 4">
    <name type="scientific">Candidatus Coproplasma avicola</name>
    <dbReference type="NCBI Taxonomy" id="2840744"/>
    <lineage>
        <taxon>Bacteria</taxon>
        <taxon>Bacillati</taxon>
        <taxon>Bacillota</taxon>
        <taxon>Clostridia</taxon>
        <taxon>Eubacteriales</taxon>
        <taxon>Candidatus Coproplasma</taxon>
    </lineage>
</organism>
<dbReference type="SUPFAM" id="SSF52833">
    <property type="entry name" value="Thioredoxin-like"/>
    <property type="match status" value="1"/>
</dbReference>
<dbReference type="Proteomes" id="UP000823913">
    <property type="component" value="Unassembled WGS sequence"/>
</dbReference>
<feature type="domain" description="Thioredoxin" evidence="2">
    <location>
        <begin position="132"/>
        <end position="286"/>
    </location>
</feature>
<dbReference type="InterPro" id="IPR036249">
    <property type="entry name" value="Thioredoxin-like_sf"/>
</dbReference>
<evidence type="ECO:0000313" key="4">
    <source>
        <dbReference type="Proteomes" id="UP000823913"/>
    </source>
</evidence>
<protein>
    <submittedName>
        <fullName evidence="3">Redoxin domain-containing protein</fullName>
    </submittedName>
</protein>
<dbReference type="GO" id="GO:0016209">
    <property type="term" value="F:antioxidant activity"/>
    <property type="evidence" value="ECO:0007669"/>
    <property type="project" value="InterPro"/>
</dbReference>
<dbReference type="InterPro" id="IPR000866">
    <property type="entry name" value="AhpC/TSA"/>
</dbReference>
<dbReference type="PANTHER" id="PTHR42852">
    <property type="entry name" value="THIOL:DISULFIDE INTERCHANGE PROTEIN DSBE"/>
    <property type="match status" value="1"/>
</dbReference>
<gene>
    <name evidence="3" type="ORF">IAB94_04495</name>
</gene>
<dbReference type="InterPro" id="IPR013783">
    <property type="entry name" value="Ig-like_fold"/>
</dbReference>
<reference evidence="3" key="2">
    <citation type="journal article" date="2021" name="PeerJ">
        <title>Extensive microbial diversity within the chicken gut microbiome revealed by metagenomics and culture.</title>
        <authorList>
            <person name="Gilroy R."/>
            <person name="Ravi A."/>
            <person name="Getino M."/>
            <person name="Pursley I."/>
            <person name="Horton D.L."/>
            <person name="Alikhan N.F."/>
            <person name="Baker D."/>
            <person name="Gharbi K."/>
            <person name="Hall N."/>
            <person name="Watson M."/>
            <person name="Adriaenssens E.M."/>
            <person name="Foster-Nyarko E."/>
            <person name="Jarju S."/>
            <person name="Secka A."/>
            <person name="Antonio M."/>
            <person name="Oren A."/>
            <person name="Chaudhuri R.R."/>
            <person name="La Ragione R."/>
            <person name="Hildebrand F."/>
            <person name="Pallen M.J."/>
        </authorList>
    </citation>
    <scope>NUCLEOTIDE SEQUENCE</scope>
    <source>
        <strain evidence="3">ChiW16-3235</strain>
    </source>
</reference>
<dbReference type="InterPro" id="IPR013766">
    <property type="entry name" value="Thioredoxin_domain"/>
</dbReference>